<dbReference type="CDD" id="cd02947">
    <property type="entry name" value="TRX_family"/>
    <property type="match status" value="1"/>
</dbReference>
<reference evidence="2" key="1">
    <citation type="journal article" date="2021" name="Microorganisms">
        <title>The Ever-Expanding Pseudomonas Genus: Description of 43 New Species and Partition of the Pseudomonas putida Group.</title>
        <authorList>
            <person name="Girard L."/>
            <person name="Lood C."/>
            <person name="Hofte M."/>
            <person name="Vandamme P."/>
            <person name="Rokni-Zadeh H."/>
            <person name="van Noort V."/>
            <person name="Lavigne R."/>
            <person name="De Mot R."/>
        </authorList>
    </citation>
    <scope>NUCLEOTIDE SEQUENCE</scope>
    <source>
        <strain evidence="2">COW39</strain>
    </source>
</reference>
<sequence length="129" mass="14517">MPMKNLPDLQSLKALVQGKNHSHPTLVLIRSNGCPPCQAIYPKINELADTEDFKSFEFYEFNVDPYLDDPQLDADMTRFAQDLGLQFLPSQILLAPEKEPKIIATSQLDVIEDELGSLRGDQQVSNQKS</sequence>
<keyword evidence="3" id="KW-1185">Reference proteome</keyword>
<dbReference type="InterPro" id="IPR013766">
    <property type="entry name" value="Thioredoxin_domain"/>
</dbReference>
<feature type="domain" description="Thioredoxin" evidence="1">
    <location>
        <begin position="1"/>
        <end position="120"/>
    </location>
</feature>
<name>A0ABX8MCN3_9PSED</name>
<proteinExistence type="predicted"/>
<evidence type="ECO:0000313" key="2">
    <source>
        <dbReference type="EMBL" id="QXH36831.1"/>
    </source>
</evidence>
<evidence type="ECO:0000313" key="3">
    <source>
        <dbReference type="Proteomes" id="UP001047646"/>
    </source>
</evidence>
<evidence type="ECO:0000259" key="1">
    <source>
        <dbReference type="PROSITE" id="PS51352"/>
    </source>
</evidence>
<dbReference type="PROSITE" id="PS51352">
    <property type="entry name" value="THIOREDOXIN_2"/>
    <property type="match status" value="1"/>
</dbReference>
<dbReference type="InterPro" id="IPR012336">
    <property type="entry name" value="Thioredoxin-like_fold"/>
</dbReference>
<dbReference type="Proteomes" id="UP001047646">
    <property type="component" value="Chromosome"/>
</dbReference>
<organism evidence="2 3">
    <name type="scientific">Pseudomonas muyukensis</name>
    <dbReference type="NCBI Taxonomy" id="2842357"/>
    <lineage>
        <taxon>Bacteria</taxon>
        <taxon>Pseudomonadati</taxon>
        <taxon>Pseudomonadota</taxon>
        <taxon>Gammaproteobacteria</taxon>
        <taxon>Pseudomonadales</taxon>
        <taxon>Pseudomonadaceae</taxon>
        <taxon>Pseudomonas</taxon>
    </lineage>
</organism>
<dbReference type="RefSeq" id="WP_217853252.1">
    <property type="nucleotide sequence ID" value="NZ_CP077073.1"/>
</dbReference>
<protein>
    <submittedName>
        <fullName evidence="2">Thioredoxin family protein</fullName>
    </submittedName>
</protein>
<dbReference type="Pfam" id="PF13098">
    <property type="entry name" value="Thioredoxin_2"/>
    <property type="match status" value="1"/>
</dbReference>
<accession>A0ABX8MCN3</accession>
<dbReference type="EMBL" id="CP077073">
    <property type="protein sequence ID" value="QXH36831.1"/>
    <property type="molecule type" value="Genomic_DNA"/>
</dbReference>
<gene>
    <name evidence="2" type="ORF">KSS95_08410</name>
</gene>